<dbReference type="SUPFAM" id="SSF48230">
    <property type="entry name" value="Chondroitin AC/alginate lyase"/>
    <property type="match status" value="1"/>
</dbReference>
<evidence type="ECO:0000256" key="7">
    <source>
        <dbReference type="PIRSR" id="PIRSR638970-1"/>
    </source>
</evidence>
<dbReference type="PANTHER" id="PTHR38481">
    <property type="entry name" value="HYALURONATE LYASE"/>
    <property type="match status" value="1"/>
</dbReference>
<feature type="domain" description="Polysaccharide lyase family 8 C-terminal" evidence="10">
    <location>
        <begin position="606"/>
        <end position="670"/>
    </location>
</feature>
<feature type="domain" description="Secretion system C-terminal sorting" evidence="12">
    <location>
        <begin position="720"/>
        <end position="790"/>
    </location>
</feature>
<comment type="subunit">
    <text evidence="3">Monomer.</text>
</comment>
<dbReference type="EMBL" id="JACGLT010000022">
    <property type="protein sequence ID" value="MBA6154629.1"/>
    <property type="molecule type" value="Genomic_DNA"/>
</dbReference>
<evidence type="ECO:0000313" key="13">
    <source>
        <dbReference type="EMBL" id="MBA6154629.1"/>
    </source>
</evidence>
<feature type="active site" evidence="7">
    <location>
        <position position="289"/>
    </location>
</feature>
<evidence type="ECO:0000259" key="9">
    <source>
        <dbReference type="Pfam" id="PF02278"/>
    </source>
</evidence>
<dbReference type="Pfam" id="PF02884">
    <property type="entry name" value="Lyase_8_C"/>
    <property type="match status" value="1"/>
</dbReference>
<dbReference type="InterPro" id="IPR026444">
    <property type="entry name" value="Secre_tail"/>
</dbReference>
<evidence type="ECO:0000259" key="12">
    <source>
        <dbReference type="Pfam" id="PF18962"/>
    </source>
</evidence>
<feature type="active site" evidence="7">
    <location>
        <position position="233"/>
    </location>
</feature>
<evidence type="ECO:0000256" key="5">
    <source>
        <dbReference type="ARBA" id="ARBA00022837"/>
    </source>
</evidence>
<feature type="chain" id="PRO_5030795844" evidence="8">
    <location>
        <begin position="21"/>
        <end position="792"/>
    </location>
</feature>
<dbReference type="GO" id="GO:0005576">
    <property type="term" value="C:extracellular region"/>
    <property type="evidence" value="ECO:0007669"/>
    <property type="project" value="InterPro"/>
</dbReference>
<dbReference type="InterPro" id="IPR008929">
    <property type="entry name" value="Chondroitin_lyas"/>
</dbReference>
<gene>
    <name evidence="13" type="ORF">H3Z82_18055</name>
</gene>
<dbReference type="InterPro" id="IPR004103">
    <property type="entry name" value="Lyase_8_C"/>
</dbReference>
<reference evidence="13 14" key="1">
    <citation type="submission" date="2020-07" db="EMBL/GenBank/DDBJ databases">
        <title>Bacterium isolated from marine sediment.</title>
        <authorList>
            <person name="Shang D."/>
        </authorList>
    </citation>
    <scope>NUCLEOTIDE SEQUENCE [LARGE SCALE GENOMIC DNA]</scope>
    <source>
        <strain evidence="13 14">F6074</strain>
    </source>
</reference>
<keyword evidence="6" id="KW-0456">Lyase</keyword>
<keyword evidence="5" id="KW-0106">Calcium</keyword>
<evidence type="ECO:0000256" key="6">
    <source>
        <dbReference type="ARBA" id="ARBA00023239"/>
    </source>
</evidence>
<dbReference type="AlphaFoldDB" id="A0A7W2M8E3"/>
<evidence type="ECO:0000256" key="8">
    <source>
        <dbReference type="SAM" id="SignalP"/>
    </source>
</evidence>
<evidence type="ECO:0000259" key="11">
    <source>
        <dbReference type="Pfam" id="PF08124"/>
    </source>
</evidence>
<feature type="domain" description="Polysaccharide lyase family 8 central" evidence="9">
    <location>
        <begin position="340"/>
        <end position="592"/>
    </location>
</feature>
<dbReference type="Gene3D" id="2.60.220.10">
    <property type="entry name" value="Polysaccharide lyase family 8-like, C-terminal"/>
    <property type="match status" value="1"/>
</dbReference>
<dbReference type="RefSeq" id="WP_182206900.1">
    <property type="nucleotide sequence ID" value="NZ_JACGLT010000022.1"/>
</dbReference>
<dbReference type="Gene3D" id="2.70.98.10">
    <property type="match status" value="1"/>
</dbReference>
<dbReference type="PANTHER" id="PTHR38481:SF1">
    <property type="entry name" value="HYALURONATE LYASE"/>
    <property type="match status" value="1"/>
</dbReference>
<evidence type="ECO:0000259" key="10">
    <source>
        <dbReference type="Pfam" id="PF02884"/>
    </source>
</evidence>
<dbReference type="SUPFAM" id="SSF74650">
    <property type="entry name" value="Galactose mutarotase-like"/>
    <property type="match status" value="1"/>
</dbReference>
<dbReference type="Pfam" id="PF02278">
    <property type="entry name" value="Lyase_8"/>
    <property type="match status" value="1"/>
</dbReference>
<evidence type="ECO:0000256" key="1">
    <source>
        <dbReference type="ARBA" id="ARBA00001913"/>
    </source>
</evidence>
<feature type="domain" description="Polysaccharide lyase 8 N-terminal alpha-helical" evidence="11">
    <location>
        <begin position="46"/>
        <end position="300"/>
    </location>
</feature>
<evidence type="ECO:0000256" key="4">
    <source>
        <dbReference type="ARBA" id="ARBA00022729"/>
    </source>
</evidence>
<dbReference type="InterPro" id="IPR003159">
    <property type="entry name" value="Lyase_8_central_dom"/>
</dbReference>
<proteinExistence type="inferred from homology"/>
<accession>A0A7W2M8E3</accession>
<evidence type="ECO:0000256" key="2">
    <source>
        <dbReference type="ARBA" id="ARBA00006699"/>
    </source>
</evidence>
<name>A0A7W2M8E3_9FLAO</name>
<dbReference type="InterPro" id="IPR038970">
    <property type="entry name" value="Lyase_8"/>
</dbReference>
<keyword evidence="14" id="KW-1185">Reference proteome</keyword>
<dbReference type="NCBIfam" id="TIGR04183">
    <property type="entry name" value="Por_Secre_tail"/>
    <property type="match status" value="1"/>
</dbReference>
<feature type="active site" evidence="7">
    <location>
        <position position="224"/>
    </location>
</feature>
<protein>
    <submittedName>
        <fullName evidence="13">T9SS type A sorting domain-containing protein</fullName>
    </submittedName>
</protein>
<dbReference type="InterPro" id="IPR014718">
    <property type="entry name" value="GH-type_carb-bd"/>
</dbReference>
<comment type="similarity">
    <text evidence="2">Belongs to the polysaccharide lyase 8 family.</text>
</comment>
<feature type="signal peptide" evidence="8">
    <location>
        <begin position="1"/>
        <end position="20"/>
    </location>
</feature>
<dbReference type="InterPro" id="IPR011013">
    <property type="entry name" value="Gal_mutarotase_sf_dom"/>
</dbReference>
<dbReference type="GO" id="GO:0030246">
    <property type="term" value="F:carbohydrate binding"/>
    <property type="evidence" value="ECO:0007669"/>
    <property type="project" value="InterPro"/>
</dbReference>
<comment type="caution">
    <text evidence="13">The sequence shown here is derived from an EMBL/GenBank/DDBJ whole genome shotgun (WGS) entry which is preliminary data.</text>
</comment>
<organism evidence="13 14">
    <name type="scientific">Gelidibacter maritimus</name>
    <dbReference type="NCBI Taxonomy" id="2761487"/>
    <lineage>
        <taxon>Bacteria</taxon>
        <taxon>Pseudomonadati</taxon>
        <taxon>Bacteroidota</taxon>
        <taxon>Flavobacteriia</taxon>
        <taxon>Flavobacteriales</taxon>
        <taxon>Flavobacteriaceae</taxon>
        <taxon>Gelidibacter</taxon>
    </lineage>
</organism>
<dbReference type="GO" id="GO:0016837">
    <property type="term" value="F:carbon-oxygen lyase activity, acting on polysaccharides"/>
    <property type="evidence" value="ECO:0007669"/>
    <property type="project" value="UniProtKB-ARBA"/>
</dbReference>
<keyword evidence="4 8" id="KW-0732">Signal</keyword>
<sequence length="792" mass="88309">MNLIKCLSVVLVLTITEVHAQAYDFETLRARVATEQKIGISGTGVLNDWVNSQNADGSWSDMQYGSNTNLTTTDNHIYRLWQISAAATQIGNTKYNDTYYKDAVKNGLQYWYTSNTSDSNWWYNQVYFPQYLGEILIFMREFDGFIPKTSAAGIDEPELLSMFSPTDLSGITSRGSGANAVDIALHYVYRALLMEDSVLLENTRDILETILTDNITGDLMYQDHGPQIMSASYGWVFCDGLIRLASYLADSPAAFDTDSANFSKVLSFVRDTQAYSTRGRFWDFSVMGRSVSRKNSLNANMNYLQRLADYIDPENATEYLDILSRLKGNKPANYNIKEFNKHFWASDYTQHSRSNYLFTVRNTSTRTVEAEKGNGENLKANYFSYGANFMAIDGDEYDNIMPVWDWAMIPGTTFPYTTSFPNRSDWGSNYGSTSFVGGVSDGTHGASVLTLNKTNTQAKKSWFFFDDEVVCLGAGIIDNSNRNVRTTINQAWLKELSYYSEVGSSEETAQSISSNVYANANLKYIRNGKFGYYFPNQGNVKYTMKAQEGTWKSINADGSPALESGYVFSLWMDHGNNPNNANYSYIVVPGIDSQQKAQNYDDSLVSIIKNTPSQQAVYHRGLDILQVIFHEAGTVSFEDKSVTVDKPCALIFKNGTLVTVSNPSQSYSGVNVTITDSGLPYTKAVVVPTSTPFKGSSVTVDFQDVLSTTDFSENKLKTLLYPNPTKGVLNLKSNNAGALLSYKVIGIDGKIIATDQFLQETTLDLSNLPSGLYFLNITDANNLTNTQKIIKY</sequence>
<dbReference type="Gene3D" id="1.50.10.100">
    <property type="entry name" value="Chondroitin AC/alginate lyase"/>
    <property type="match status" value="1"/>
</dbReference>
<evidence type="ECO:0000313" key="14">
    <source>
        <dbReference type="Proteomes" id="UP000541857"/>
    </source>
</evidence>
<dbReference type="InterPro" id="IPR011071">
    <property type="entry name" value="Lyase_8-like_C"/>
</dbReference>
<dbReference type="Proteomes" id="UP000541857">
    <property type="component" value="Unassembled WGS sequence"/>
</dbReference>
<dbReference type="Pfam" id="PF08124">
    <property type="entry name" value="Lyase_8_N"/>
    <property type="match status" value="1"/>
</dbReference>
<dbReference type="SUPFAM" id="SSF49863">
    <property type="entry name" value="Hyaluronate lyase-like, C-terminal domain"/>
    <property type="match status" value="1"/>
</dbReference>
<evidence type="ECO:0000256" key="3">
    <source>
        <dbReference type="ARBA" id="ARBA00011245"/>
    </source>
</evidence>
<dbReference type="GO" id="GO:0005975">
    <property type="term" value="P:carbohydrate metabolic process"/>
    <property type="evidence" value="ECO:0007669"/>
    <property type="project" value="InterPro"/>
</dbReference>
<dbReference type="Pfam" id="PF18962">
    <property type="entry name" value="Por_Secre_tail"/>
    <property type="match status" value="1"/>
</dbReference>
<dbReference type="InterPro" id="IPR012970">
    <property type="entry name" value="Lyase_8_alpha_N"/>
</dbReference>
<comment type="cofactor">
    <cofactor evidence="1">
        <name>Ca(2+)</name>
        <dbReference type="ChEBI" id="CHEBI:29108"/>
    </cofactor>
</comment>